<feature type="domain" description="Response regulatory" evidence="8">
    <location>
        <begin position="2"/>
        <end position="116"/>
    </location>
</feature>
<gene>
    <name evidence="10" type="ORF">GCM10023149_19240</name>
</gene>
<keyword evidence="2" id="KW-0902">Two-component regulatory system</keyword>
<evidence type="ECO:0000259" key="9">
    <source>
        <dbReference type="PROSITE" id="PS51755"/>
    </source>
</evidence>
<evidence type="ECO:0000256" key="1">
    <source>
        <dbReference type="ARBA" id="ARBA00022553"/>
    </source>
</evidence>
<evidence type="ECO:0000313" key="11">
    <source>
        <dbReference type="Proteomes" id="UP001500582"/>
    </source>
</evidence>
<evidence type="ECO:0000256" key="2">
    <source>
        <dbReference type="ARBA" id="ARBA00023012"/>
    </source>
</evidence>
<keyword evidence="4 7" id="KW-0238">DNA-binding</keyword>
<evidence type="ECO:0000256" key="4">
    <source>
        <dbReference type="ARBA" id="ARBA00023125"/>
    </source>
</evidence>
<feature type="DNA-binding region" description="OmpR/PhoB-type" evidence="7">
    <location>
        <begin position="124"/>
        <end position="224"/>
    </location>
</feature>
<evidence type="ECO:0000259" key="8">
    <source>
        <dbReference type="PROSITE" id="PS50110"/>
    </source>
</evidence>
<dbReference type="Pfam" id="PF00072">
    <property type="entry name" value="Response_reg"/>
    <property type="match status" value="1"/>
</dbReference>
<dbReference type="InterPro" id="IPR001789">
    <property type="entry name" value="Sig_transdc_resp-reg_receiver"/>
</dbReference>
<evidence type="ECO:0000256" key="5">
    <source>
        <dbReference type="ARBA" id="ARBA00023163"/>
    </source>
</evidence>
<protein>
    <submittedName>
        <fullName evidence="10">Response regulator transcription factor</fullName>
    </submittedName>
</protein>
<dbReference type="RefSeq" id="WP_345210837.1">
    <property type="nucleotide sequence ID" value="NZ_BAABFT010000004.1"/>
</dbReference>
<evidence type="ECO:0000256" key="3">
    <source>
        <dbReference type="ARBA" id="ARBA00023015"/>
    </source>
</evidence>
<sequence>MKVLLVEDEPVLADEIVGYFSSQGFLVEHADTYATAAEKIDNYTYDVVILDITLPGGSGIELIPGILKQNVETGIIVLSAKNSLHDKLQGLNRGADDYLTKPFYLEELSARLYALFRRKMLKGTGNIRFDNFTIDPQSKVLLFNDEEIMLTKKEYQLLLYFIVNRNRVVSKPAIAEHIWGDHVDQSNNFDAVYVHLTNLRKKLNNAANKDYIKTLYGMGYKFTA</sequence>
<dbReference type="PANTHER" id="PTHR48111">
    <property type="entry name" value="REGULATOR OF RPOS"/>
    <property type="match status" value="1"/>
</dbReference>
<reference evidence="11" key="1">
    <citation type="journal article" date="2019" name="Int. J. Syst. Evol. Microbiol.">
        <title>The Global Catalogue of Microorganisms (GCM) 10K type strain sequencing project: providing services to taxonomists for standard genome sequencing and annotation.</title>
        <authorList>
            <consortium name="The Broad Institute Genomics Platform"/>
            <consortium name="The Broad Institute Genome Sequencing Center for Infectious Disease"/>
            <person name="Wu L."/>
            <person name="Ma J."/>
        </authorList>
    </citation>
    <scope>NUCLEOTIDE SEQUENCE [LARGE SCALE GENOMIC DNA]</scope>
    <source>
        <strain evidence="11">JCM 17705</strain>
    </source>
</reference>
<comment type="caution">
    <text evidence="10">The sequence shown here is derived from an EMBL/GenBank/DDBJ whole genome shotgun (WGS) entry which is preliminary data.</text>
</comment>
<dbReference type="PANTHER" id="PTHR48111:SF22">
    <property type="entry name" value="REGULATOR OF RPOS"/>
    <property type="match status" value="1"/>
</dbReference>
<dbReference type="PROSITE" id="PS50110">
    <property type="entry name" value="RESPONSE_REGULATORY"/>
    <property type="match status" value="1"/>
</dbReference>
<keyword evidence="11" id="KW-1185">Reference proteome</keyword>
<dbReference type="InterPro" id="IPR001867">
    <property type="entry name" value="OmpR/PhoB-type_DNA-bd"/>
</dbReference>
<dbReference type="SMART" id="SM00448">
    <property type="entry name" value="REC"/>
    <property type="match status" value="1"/>
</dbReference>
<keyword evidence="1 6" id="KW-0597">Phosphoprotein</keyword>
<dbReference type="Proteomes" id="UP001500582">
    <property type="component" value="Unassembled WGS sequence"/>
</dbReference>
<organism evidence="10 11">
    <name type="scientific">Mucilaginibacter gynuensis</name>
    <dbReference type="NCBI Taxonomy" id="1302236"/>
    <lineage>
        <taxon>Bacteria</taxon>
        <taxon>Pseudomonadati</taxon>
        <taxon>Bacteroidota</taxon>
        <taxon>Sphingobacteriia</taxon>
        <taxon>Sphingobacteriales</taxon>
        <taxon>Sphingobacteriaceae</taxon>
        <taxon>Mucilaginibacter</taxon>
    </lineage>
</organism>
<dbReference type="Gene3D" id="1.10.10.10">
    <property type="entry name" value="Winged helix-like DNA-binding domain superfamily/Winged helix DNA-binding domain"/>
    <property type="match status" value="1"/>
</dbReference>
<evidence type="ECO:0000256" key="6">
    <source>
        <dbReference type="PROSITE-ProRule" id="PRU00169"/>
    </source>
</evidence>
<evidence type="ECO:0000256" key="7">
    <source>
        <dbReference type="PROSITE-ProRule" id="PRU01091"/>
    </source>
</evidence>
<dbReference type="SMART" id="SM00862">
    <property type="entry name" value="Trans_reg_C"/>
    <property type="match status" value="1"/>
</dbReference>
<dbReference type="EMBL" id="BAABFT010000004">
    <property type="protein sequence ID" value="GAA4320135.1"/>
    <property type="molecule type" value="Genomic_DNA"/>
</dbReference>
<dbReference type="CDD" id="cd00383">
    <property type="entry name" value="trans_reg_C"/>
    <property type="match status" value="1"/>
</dbReference>
<dbReference type="PROSITE" id="PS51755">
    <property type="entry name" value="OMPR_PHOB"/>
    <property type="match status" value="1"/>
</dbReference>
<dbReference type="Pfam" id="PF00486">
    <property type="entry name" value="Trans_reg_C"/>
    <property type="match status" value="1"/>
</dbReference>
<dbReference type="SUPFAM" id="SSF52172">
    <property type="entry name" value="CheY-like"/>
    <property type="match status" value="1"/>
</dbReference>
<dbReference type="Gene3D" id="3.40.50.2300">
    <property type="match status" value="1"/>
</dbReference>
<name>A0ABP8G9U9_9SPHI</name>
<keyword evidence="5" id="KW-0804">Transcription</keyword>
<feature type="domain" description="OmpR/PhoB-type" evidence="9">
    <location>
        <begin position="124"/>
        <end position="224"/>
    </location>
</feature>
<accession>A0ABP8G9U9</accession>
<feature type="modified residue" description="4-aspartylphosphate" evidence="6">
    <location>
        <position position="51"/>
    </location>
</feature>
<proteinExistence type="predicted"/>
<dbReference type="InterPro" id="IPR036388">
    <property type="entry name" value="WH-like_DNA-bd_sf"/>
</dbReference>
<dbReference type="InterPro" id="IPR039420">
    <property type="entry name" value="WalR-like"/>
</dbReference>
<evidence type="ECO:0000313" key="10">
    <source>
        <dbReference type="EMBL" id="GAA4320135.1"/>
    </source>
</evidence>
<dbReference type="Gene3D" id="6.10.250.690">
    <property type="match status" value="1"/>
</dbReference>
<dbReference type="InterPro" id="IPR011006">
    <property type="entry name" value="CheY-like_superfamily"/>
</dbReference>
<keyword evidence="3" id="KW-0805">Transcription regulation</keyword>